<evidence type="ECO:0000313" key="2">
    <source>
        <dbReference type="Proteomes" id="UP000265520"/>
    </source>
</evidence>
<feature type="non-terminal residue" evidence="1">
    <location>
        <position position="55"/>
    </location>
</feature>
<dbReference type="AlphaFoldDB" id="A0A392UE59"/>
<proteinExistence type="predicted"/>
<accession>A0A392UE59</accession>
<organism evidence="1 2">
    <name type="scientific">Trifolium medium</name>
    <dbReference type="NCBI Taxonomy" id="97028"/>
    <lineage>
        <taxon>Eukaryota</taxon>
        <taxon>Viridiplantae</taxon>
        <taxon>Streptophyta</taxon>
        <taxon>Embryophyta</taxon>
        <taxon>Tracheophyta</taxon>
        <taxon>Spermatophyta</taxon>
        <taxon>Magnoliopsida</taxon>
        <taxon>eudicotyledons</taxon>
        <taxon>Gunneridae</taxon>
        <taxon>Pentapetalae</taxon>
        <taxon>rosids</taxon>
        <taxon>fabids</taxon>
        <taxon>Fabales</taxon>
        <taxon>Fabaceae</taxon>
        <taxon>Papilionoideae</taxon>
        <taxon>50 kb inversion clade</taxon>
        <taxon>NPAAA clade</taxon>
        <taxon>Hologalegina</taxon>
        <taxon>IRL clade</taxon>
        <taxon>Trifolieae</taxon>
        <taxon>Trifolium</taxon>
    </lineage>
</organism>
<name>A0A392UE59_9FABA</name>
<evidence type="ECO:0000313" key="1">
    <source>
        <dbReference type="EMBL" id="MCI71793.1"/>
    </source>
</evidence>
<sequence>MDIDMVGRIDDVVNDNLRSPSQLPFKGTTLQSTSSKKVEEKKIKLDLLGVPLGFK</sequence>
<reference evidence="1 2" key="1">
    <citation type="journal article" date="2018" name="Front. Plant Sci.">
        <title>Red Clover (Trifolium pratense) and Zigzag Clover (T. medium) - A Picture of Genomic Similarities and Differences.</title>
        <authorList>
            <person name="Dluhosova J."/>
            <person name="Istvanek J."/>
            <person name="Nedelnik J."/>
            <person name="Repkova J."/>
        </authorList>
    </citation>
    <scope>NUCLEOTIDE SEQUENCE [LARGE SCALE GENOMIC DNA]</scope>
    <source>
        <strain evidence="2">cv. 10/8</strain>
        <tissue evidence="1">Leaf</tissue>
    </source>
</reference>
<dbReference type="Proteomes" id="UP000265520">
    <property type="component" value="Unassembled WGS sequence"/>
</dbReference>
<dbReference type="EMBL" id="LXQA010804085">
    <property type="protein sequence ID" value="MCI71793.1"/>
    <property type="molecule type" value="Genomic_DNA"/>
</dbReference>
<protein>
    <submittedName>
        <fullName evidence="1">Putative RING/FYVE/PHD zinc finger protein</fullName>
    </submittedName>
</protein>
<keyword evidence="2" id="KW-1185">Reference proteome</keyword>
<comment type="caution">
    <text evidence="1">The sequence shown here is derived from an EMBL/GenBank/DDBJ whole genome shotgun (WGS) entry which is preliminary data.</text>
</comment>